<feature type="compositionally biased region" description="Polar residues" evidence="14">
    <location>
        <begin position="521"/>
        <end position="532"/>
    </location>
</feature>
<keyword evidence="3" id="KW-0597">Phosphoprotein</keyword>
<dbReference type="InterPro" id="IPR051639">
    <property type="entry name" value="BCD1"/>
</dbReference>
<dbReference type="GO" id="GO:0000463">
    <property type="term" value="P:maturation of LSU-rRNA from tricistronic rRNA transcript (SSU-rRNA, 5.8S rRNA, LSU-rRNA)"/>
    <property type="evidence" value="ECO:0007669"/>
    <property type="project" value="TreeGrafter"/>
</dbReference>
<dbReference type="GO" id="GO:0008270">
    <property type="term" value="F:zinc ion binding"/>
    <property type="evidence" value="ECO:0007669"/>
    <property type="project" value="UniProtKB-UniRule"/>
</dbReference>
<dbReference type="FunFam" id="3.30.60.190:FF:000001">
    <property type="entry name" value="box C/D snoRNA protein 1"/>
    <property type="match status" value="1"/>
</dbReference>
<dbReference type="Pfam" id="PF04438">
    <property type="entry name" value="zf-HIT"/>
    <property type="match status" value="1"/>
</dbReference>
<dbReference type="GO" id="GO:0070761">
    <property type="term" value="C:pre-snoRNP complex"/>
    <property type="evidence" value="ECO:0007669"/>
    <property type="project" value="TreeGrafter"/>
</dbReference>
<evidence type="ECO:0000256" key="14">
    <source>
        <dbReference type="SAM" id="MobiDB-lite"/>
    </source>
</evidence>
<keyword evidence="17" id="KW-1185">Reference proteome</keyword>
<evidence type="ECO:0000259" key="15">
    <source>
        <dbReference type="PROSITE" id="PS51083"/>
    </source>
</evidence>
<feature type="region of interest" description="Disordered" evidence="14">
    <location>
        <begin position="145"/>
        <end position="179"/>
    </location>
</feature>
<evidence type="ECO:0000256" key="5">
    <source>
        <dbReference type="ARBA" id="ARBA00022771"/>
    </source>
</evidence>
<dbReference type="Pfam" id="PF25790">
    <property type="entry name" value="BCD1"/>
    <property type="match status" value="1"/>
</dbReference>
<proteinExistence type="inferred from homology"/>
<keyword evidence="7" id="KW-0832">Ubl conjugation</keyword>
<comment type="subunit">
    <text evidence="10">Interacts with FBL, SNU13, NOP58, NUFIP1, RUVBL1, RUVBL2 and TAF9. Interacts (via HIT-type zinc finger) with the RUVBL1/RUVBL2 complex in the presence of ADP.</text>
</comment>
<dbReference type="SUPFAM" id="SSF144232">
    <property type="entry name" value="HIT/MYND zinc finger-like"/>
    <property type="match status" value="1"/>
</dbReference>
<comment type="similarity">
    <text evidence="9">Belongs to the BCD1 family.</text>
</comment>
<evidence type="ECO:0000256" key="7">
    <source>
        <dbReference type="ARBA" id="ARBA00022843"/>
    </source>
</evidence>
<feature type="compositionally biased region" description="Polar residues" evidence="14">
    <location>
        <begin position="87"/>
        <end position="96"/>
    </location>
</feature>
<dbReference type="PANTHER" id="PTHR13483:SF3">
    <property type="entry name" value="BOX C_D SNORNA PROTEIN 1"/>
    <property type="match status" value="1"/>
</dbReference>
<dbReference type="GO" id="GO:0005634">
    <property type="term" value="C:nucleus"/>
    <property type="evidence" value="ECO:0007669"/>
    <property type="project" value="TreeGrafter"/>
</dbReference>
<evidence type="ECO:0000256" key="9">
    <source>
        <dbReference type="ARBA" id="ARBA00049654"/>
    </source>
</evidence>
<sequence>MTDLNKDPSKIVSSRTTMESSTFNTPTDPCTRPSPLNMNPDTSNIDPSMCLDPEDTSSMTAVAGTDIESVTDSLDNISNVSVAGSIASFDTNSGSVPASPPPLENNTKPLLDVPVLDSQSVIDSSMEEGGDTDEDTMDSTLYTTEEQQDTDMEQPVESSHSSSNMDPEIEMEEDIPPPPPPPPTVVLSPEEIEQAKKCQVCKTVDWKYTCPRCLTHTCSLTCVRLHKSEAACSGIRDKTAYVPMREYNESTMMSDYTYLEDVSRQSDNLTRSRSDTSKSVQGKAAEARAKVFNRTANQMGIHFTSLPAGMSRHKLNQSNYSKNLRQIFWSMEVNFCREDKKERFLEHSFPSGKPFEAFFQNLLFAEKPIGKSNFGITRHQLKDFISAGMEQFVVALKKEKAPRGHFVHVTDMLHQPFKDVLKSETIIEYPIFYIWLKSDGLPKEVVTLEEKKQWIAVVKDEPVVVKEEEEEASATILPVKEEVDVKQEQDVSCQPTVAIDGASISSKEVKEEPSEPHVFISTATPAEEQSTIVDDDTV</sequence>
<keyword evidence="6" id="KW-0862">Zinc</keyword>
<feature type="compositionally biased region" description="Polar residues" evidence="14">
    <location>
        <begin position="11"/>
        <end position="46"/>
    </location>
</feature>
<feature type="domain" description="HIT-type" evidence="15">
    <location>
        <begin position="198"/>
        <end position="232"/>
    </location>
</feature>
<keyword evidence="1" id="KW-1017">Isopeptide bond</keyword>
<evidence type="ECO:0000256" key="8">
    <source>
        <dbReference type="ARBA" id="ARBA00049598"/>
    </source>
</evidence>
<organism evidence="16 17">
    <name type="scientific">Mucor saturninus</name>
    <dbReference type="NCBI Taxonomy" id="64648"/>
    <lineage>
        <taxon>Eukaryota</taxon>
        <taxon>Fungi</taxon>
        <taxon>Fungi incertae sedis</taxon>
        <taxon>Mucoromycota</taxon>
        <taxon>Mucoromycotina</taxon>
        <taxon>Mucoromycetes</taxon>
        <taxon>Mucorales</taxon>
        <taxon>Mucorineae</taxon>
        <taxon>Mucoraceae</taxon>
        <taxon>Mucor</taxon>
    </lineage>
</organism>
<evidence type="ECO:0000256" key="12">
    <source>
        <dbReference type="ARBA" id="ARBA00077531"/>
    </source>
</evidence>
<evidence type="ECO:0000256" key="11">
    <source>
        <dbReference type="ARBA" id="ARBA00068630"/>
    </source>
</evidence>
<keyword evidence="5 13" id="KW-0863">Zinc-finger</keyword>
<keyword evidence="4" id="KW-0479">Metal-binding</keyword>
<dbReference type="GO" id="GO:0048254">
    <property type="term" value="P:snoRNA localization"/>
    <property type="evidence" value="ECO:0007669"/>
    <property type="project" value="TreeGrafter"/>
</dbReference>
<name>A0A8H7R6P0_9FUNG</name>
<dbReference type="PANTHER" id="PTHR13483">
    <property type="entry name" value="BOX C_D SNORNA PROTEIN 1-RELATED"/>
    <property type="match status" value="1"/>
</dbReference>
<dbReference type="EMBL" id="JAEPRD010000046">
    <property type="protein sequence ID" value="KAG2204121.1"/>
    <property type="molecule type" value="Genomic_DNA"/>
</dbReference>
<feature type="region of interest" description="Disordered" evidence="14">
    <location>
        <begin position="1"/>
        <end position="47"/>
    </location>
</feature>
<evidence type="ECO:0000256" key="4">
    <source>
        <dbReference type="ARBA" id="ARBA00022723"/>
    </source>
</evidence>
<evidence type="ECO:0000256" key="13">
    <source>
        <dbReference type="PROSITE-ProRule" id="PRU00453"/>
    </source>
</evidence>
<evidence type="ECO:0000256" key="1">
    <source>
        <dbReference type="ARBA" id="ARBA00022499"/>
    </source>
</evidence>
<dbReference type="GO" id="GO:0000492">
    <property type="term" value="P:box C/D snoRNP assembly"/>
    <property type="evidence" value="ECO:0007669"/>
    <property type="project" value="TreeGrafter"/>
</dbReference>
<dbReference type="Gene3D" id="3.30.60.190">
    <property type="match status" value="1"/>
</dbReference>
<protein>
    <recommendedName>
        <fullName evidence="11">Box C/D snoRNA protein 1</fullName>
    </recommendedName>
    <alternativeName>
        <fullName evidence="12">Zinc finger HIT domain-containing protein 6</fullName>
    </alternativeName>
</protein>
<feature type="region of interest" description="Disordered" evidence="14">
    <location>
        <begin position="87"/>
        <end position="110"/>
    </location>
</feature>
<dbReference type="OrthoDB" id="272357at2759"/>
<dbReference type="InterPro" id="IPR057721">
    <property type="entry name" value="BCD1_alpha/beta"/>
</dbReference>
<comment type="function">
    <text evidence="8">Required for box C/D snoRNAs accumulation involved in snoRNA processing, snoRNA transport to the nucleolus and ribosome biogenesis.</text>
</comment>
<evidence type="ECO:0000256" key="10">
    <source>
        <dbReference type="ARBA" id="ARBA00061949"/>
    </source>
</evidence>
<comment type="caution">
    <text evidence="16">The sequence shown here is derived from an EMBL/GenBank/DDBJ whole genome shotgun (WGS) entry which is preliminary data.</text>
</comment>
<accession>A0A8H7R6P0</accession>
<reference evidence="16" key="1">
    <citation type="submission" date="2020-12" db="EMBL/GenBank/DDBJ databases">
        <title>Metabolic potential, ecology and presence of endohyphal bacteria is reflected in genomic diversity of Mucoromycotina.</title>
        <authorList>
            <person name="Muszewska A."/>
            <person name="Okrasinska A."/>
            <person name="Steczkiewicz K."/>
            <person name="Drgas O."/>
            <person name="Orlowska M."/>
            <person name="Perlinska-Lenart U."/>
            <person name="Aleksandrzak-Piekarczyk T."/>
            <person name="Szatraj K."/>
            <person name="Zielenkiewicz U."/>
            <person name="Pilsyk S."/>
            <person name="Malc E."/>
            <person name="Mieczkowski P."/>
            <person name="Kruszewska J.S."/>
            <person name="Biernat P."/>
            <person name="Pawlowska J."/>
        </authorList>
    </citation>
    <scope>NUCLEOTIDE SEQUENCE</scope>
    <source>
        <strain evidence="16">WA0000017839</strain>
    </source>
</reference>
<evidence type="ECO:0000256" key="2">
    <source>
        <dbReference type="ARBA" id="ARBA00022517"/>
    </source>
</evidence>
<dbReference type="PROSITE" id="PS51083">
    <property type="entry name" value="ZF_HIT"/>
    <property type="match status" value="1"/>
</dbReference>
<feature type="region of interest" description="Disordered" evidence="14">
    <location>
        <begin position="502"/>
        <end position="538"/>
    </location>
</feature>
<dbReference type="InterPro" id="IPR007529">
    <property type="entry name" value="Znf_HIT"/>
</dbReference>
<evidence type="ECO:0000256" key="6">
    <source>
        <dbReference type="ARBA" id="ARBA00022833"/>
    </source>
</evidence>
<dbReference type="AlphaFoldDB" id="A0A8H7R6P0"/>
<evidence type="ECO:0000313" key="16">
    <source>
        <dbReference type="EMBL" id="KAG2204121.1"/>
    </source>
</evidence>
<evidence type="ECO:0000313" key="17">
    <source>
        <dbReference type="Proteomes" id="UP000603453"/>
    </source>
</evidence>
<dbReference type="CDD" id="cd23023">
    <property type="entry name" value="zf-HIT_BCD1"/>
    <property type="match status" value="1"/>
</dbReference>
<keyword evidence="2" id="KW-0690">Ribosome biogenesis</keyword>
<dbReference type="Proteomes" id="UP000603453">
    <property type="component" value="Unassembled WGS sequence"/>
</dbReference>
<evidence type="ECO:0000256" key="3">
    <source>
        <dbReference type="ARBA" id="ARBA00022553"/>
    </source>
</evidence>
<gene>
    <name evidence="16" type="ORF">INT47_011604</name>
</gene>